<organism evidence="7 8">
    <name type="scientific">Aliishimia ponticola</name>
    <dbReference type="NCBI Taxonomy" id="2499833"/>
    <lineage>
        <taxon>Bacteria</taxon>
        <taxon>Pseudomonadati</taxon>
        <taxon>Pseudomonadota</taxon>
        <taxon>Alphaproteobacteria</taxon>
        <taxon>Rhodobacterales</taxon>
        <taxon>Paracoccaceae</taxon>
        <taxon>Aliishimia</taxon>
    </lineage>
</organism>
<dbReference type="Pfam" id="PF00111">
    <property type="entry name" value="Fer2"/>
    <property type="match status" value="1"/>
</dbReference>
<dbReference type="PROSITE" id="PS50125">
    <property type="entry name" value="GUANYLATE_CYCLASE_2"/>
    <property type="match status" value="1"/>
</dbReference>
<name>A0A4S4NAC8_9RHOB</name>
<dbReference type="GO" id="GO:0005886">
    <property type="term" value="C:plasma membrane"/>
    <property type="evidence" value="ECO:0007669"/>
    <property type="project" value="UniProtKB-SubCell"/>
</dbReference>
<dbReference type="RefSeq" id="WP_136463430.1">
    <property type="nucleotide sequence ID" value="NZ_SRKY01000003.1"/>
</dbReference>
<feature type="transmembrane region" description="Helical" evidence="4">
    <location>
        <begin position="167"/>
        <end position="187"/>
    </location>
</feature>
<dbReference type="InterPro" id="IPR050697">
    <property type="entry name" value="Adenylyl/Guanylyl_Cyclase_3/4"/>
</dbReference>
<gene>
    <name evidence="7" type="ORF">E4Z66_12910</name>
</gene>
<feature type="domain" description="2Fe-2S ferredoxin-type" evidence="6">
    <location>
        <begin position="257"/>
        <end position="350"/>
    </location>
</feature>
<dbReference type="GO" id="GO:0051536">
    <property type="term" value="F:iron-sulfur cluster binding"/>
    <property type="evidence" value="ECO:0007669"/>
    <property type="project" value="InterPro"/>
</dbReference>
<comment type="subcellular location">
    <subcellularLocation>
        <location evidence="1">Cell membrane</location>
        <topology evidence="1">Multi-pass membrane protein</topology>
    </subcellularLocation>
</comment>
<dbReference type="InterPro" id="IPR029787">
    <property type="entry name" value="Nucleotide_cyclase"/>
</dbReference>
<feature type="transmembrane region" description="Helical" evidence="4">
    <location>
        <begin position="91"/>
        <end position="109"/>
    </location>
</feature>
<dbReference type="GO" id="GO:0006171">
    <property type="term" value="P:cAMP biosynthetic process"/>
    <property type="evidence" value="ECO:0007669"/>
    <property type="project" value="TreeGrafter"/>
</dbReference>
<dbReference type="Pfam" id="PF00211">
    <property type="entry name" value="Guanylate_cyc"/>
    <property type="match status" value="1"/>
</dbReference>
<evidence type="ECO:0000259" key="6">
    <source>
        <dbReference type="PROSITE" id="PS51085"/>
    </source>
</evidence>
<dbReference type="PANTHER" id="PTHR43081">
    <property type="entry name" value="ADENYLATE CYCLASE, TERMINAL-DIFFERENTIATION SPECIFIC-RELATED"/>
    <property type="match status" value="1"/>
</dbReference>
<dbReference type="InterPro" id="IPR001054">
    <property type="entry name" value="A/G_cyclase"/>
</dbReference>
<evidence type="ECO:0000313" key="7">
    <source>
        <dbReference type="EMBL" id="THH36262.1"/>
    </source>
</evidence>
<protein>
    <submittedName>
        <fullName evidence="7">Adenylate/guanylate cyclase domain-containing protein</fullName>
    </submittedName>
</protein>
<dbReference type="SUPFAM" id="SSF81343">
    <property type="entry name" value="Fumarate reductase respiratory complex transmembrane subunits"/>
    <property type="match status" value="1"/>
</dbReference>
<feature type="transmembrane region" description="Helical" evidence="4">
    <location>
        <begin position="137"/>
        <end position="158"/>
    </location>
</feature>
<keyword evidence="2" id="KW-1003">Cell membrane</keyword>
<dbReference type="OrthoDB" id="341967at2"/>
<evidence type="ECO:0000256" key="3">
    <source>
        <dbReference type="ARBA" id="ARBA00023136"/>
    </source>
</evidence>
<dbReference type="PANTHER" id="PTHR43081:SF17">
    <property type="entry name" value="BLL5647 PROTEIN"/>
    <property type="match status" value="1"/>
</dbReference>
<proteinExistence type="predicted"/>
<dbReference type="CDD" id="cd07302">
    <property type="entry name" value="CHD"/>
    <property type="match status" value="1"/>
</dbReference>
<dbReference type="AlphaFoldDB" id="A0A4S4NAC8"/>
<evidence type="ECO:0000256" key="1">
    <source>
        <dbReference type="ARBA" id="ARBA00004651"/>
    </source>
</evidence>
<dbReference type="CDD" id="cd00207">
    <property type="entry name" value="fer2"/>
    <property type="match status" value="1"/>
</dbReference>
<dbReference type="InterPro" id="IPR012675">
    <property type="entry name" value="Beta-grasp_dom_sf"/>
</dbReference>
<dbReference type="GO" id="GO:0035556">
    <property type="term" value="P:intracellular signal transduction"/>
    <property type="evidence" value="ECO:0007669"/>
    <property type="project" value="InterPro"/>
</dbReference>
<dbReference type="PROSITE" id="PS51085">
    <property type="entry name" value="2FE2S_FER_2"/>
    <property type="match status" value="1"/>
</dbReference>
<keyword evidence="4" id="KW-1133">Transmembrane helix</keyword>
<evidence type="ECO:0000256" key="4">
    <source>
        <dbReference type="SAM" id="Phobius"/>
    </source>
</evidence>
<dbReference type="InterPro" id="IPR001041">
    <property type="entry name" value="2Fe-2S_ferredoxin-type"/>
</dbReference>
<accession>A0A4S4NAC8</accession>
<dbReference type="SMART" id="SM00044">
    <property type="entry name" value="CYCc"/>
    <property type="match status" value="1"/>
</dbReference>
<evidence type="ECO:0000259" key="5">
    <source>
        <dbReference type="PROSITE" id="PS50125"/>
    </source>
</evidence>
<dbReference type="InterPro" id="IPR036010">
    <property type="entry name" value="2Fe-2S_ferredoxin-like_sf"/>
</dbReference>
<keyword evidence="8" id="KW-1185">Reference proteome</keyword>
<evidence type="ECO:0000313" key="8">
    <source>
        <dbReference type="Proteomes" id="UP000306602"/>
    </source>
</evidence>
<dbReference type="GO" id="GO:0004016">
    <property type="term" value="F:adenylate cyclase activity"/>
    <property type="evidence" value="ECO:0007669"/>
    <property type="project" value="UniProtKB-ARBA"/>
</dbReference>
<feature type="transmembrane region" description="Helical" evidence="4">
    <location>
        <begin position="61"/>
        <end position="79"/>
    </location>
</feature>
<dbReference type="Gene3D" id="3.30.70.1230">
    <property type="entry name" value="Nucleotide cyclase"/>
    <property type="match status" value="1"/>
</dbReference>
<sequence length="554" mass="59642">MAGLWGGTWTTRTRIATGLVLFTYVGLHFLNIASVLISPQFADRMMAIMTTIVRSLPGTLLLYGALGLHAALALGKVAFSKRLQLSATDMIQVGFGVTIPLILASHVTFTRLSYEQYATNVTVSYIAGLIWDTRDGWLQAILLLLTWLHGCLGVHMWLRQLPWWRRYLSGFAIVAALVPAFALSGLISEGRRASALWRGAEAAQRDAFFEATNWPAREQFSAMLTQSRILFWTVAALICLTAVIYVVRQILSPRRSLRISYVNGPTISTAPGPTLLEMSQIAGVPHTSLCGGKGRCTTCRVILQDGREHVAPPSAAETAALRAVDAPEHARLACQIRPTGPCTVYRMFEPEARRRQARTSQGKEARLAILFLDMRGFTARTTGHLPYDVVFLLNRFFDAIVPEIIAAGGTVDKYLGDGLLAVFELPASEASAQAGVKAARGIGVALERFNAQLRAEGSEPVRIGLSLHLGTLVLGEIGAAGLAPRTLIGDTVNAASRLEAETKQLGVEGLISLPVLEAAGIPADPDTLIDLALRGVAEPVTALKVPVLAGLPEL</sequence>
<feature type="transmembrane region" description="Helical" evidence="4">
    <location>
        <begin position="21"/>
        <end position="41"/>
    </location>
</feature>
<keyword evidence="4" id="KW-0812">Transmembrane</keyword>
<dbReference type="Gene3D" id="3.10.20.30">
    <property type="match status" value="1"/>
</dbReference>
<keyword evidence="3 4" id="KW-0472">Membrane</keyword>
<dbReference type="Proteomes" id="UP000306602">
    <property type="component" value="Unassembled WGS sequence"/>
</dbReference>
<feature type="transmembrane region" description="Helical" evidence="4">
    <location>
        <begin position="229"/>
        <end position="247"/>
    </location>
</feature>
<dbReference type="InterPro" id="IPR034804">
    <property type="entry name" value="SQR/QFR_C/D"/>
</dbReference>
<dbReference type="SUPFAM" id="SSF55073">
    <property type="entry name" value="Nucleotide cyclase"/>
    <property type="match status" value="1"/>
</dbReference>
<reference evidence="7 8" key="1">
    <citation type="submission" date="2019-04" db="EMBL/GenBank/DDBJ databases">
        <title>Shimia ponticola sp. nov., isolated from seawater.</title>
        <authorList>
            <person name="Kim Y.-O."/>
            <person name="Yoon J.-H."/>
        </authorList>
    </citation>
    <scope>NUCLEOTIDE SEQUENCE [LARGE SCALE GENOMIC DNA]</scope>
    <source>
        <strain evidence="7 8">MYP11</strain>
    </source>
</reference>
<feature type="domain" description="Guanylate cyclase" evidence="5">
    <location>
        <begin position="368"/>
        <end position="499"/>
    </location>
</feature>
<dbReference type="SUPFAM" id="SSF54292">
    <property type="entry name" value="2Fe-2S ferredoxin-like"/>
    <property type="match status" value="1"/>
</dbReference>
<evidence type="ECO:0000256" key="2">
    <source>
        <dbReference type="ARBA" id="ARBA00022475"/>
    </source>
</evidence>
<comment type="caution">
    <text evidence="7">The sequence shown here is derived from an EMBL/GenBank/DDBJ whole genome shotgun (WGS) entry which is preliminary data.</text>
</comment>
<dbReference type="EMBL" id="SRKY01000003">
    <property type="protein sequence ID" value="THH36262.1"/>
    <property type="molecule type" value="Genomic_DNA"/>
</dbReference>